<accession>A0A8S5NZG5</accession>
<evidence type="ECO:0000259" key="1">
    <source>
        <dbReference type="Pfam" id="PF01471"/>
    </source>
</evidence>
<feature type="domain" description="Peptidase M15A C-terminal" evidence="2">
    <location>
        <begin position="118"/>
        <end position="196"/>
    </location>
</feature>
<evidence type="ECO:0000313" key="3">
    <source>
        <dbReference type="EMBL" id="DAE00106.1"/>
    </source>
</evidence>
<dbReference type="InterPro" id="IPR013230">
    <property type="entry name" value="Peptidase_M15A_C"/>
</dbReference>
<dbReference type="InterPro" id="IPR002477">
    <property type="entry name" value="Peptidoglycan-bd-like"/>
</dbReference>
<dbReference type="SUPFAM" id="SSF55166">
    <property type="entry name" value="Hedgehog/DD-peptidase"/>
    <property type="match status" value="1"/>
</dbReference>
<reference evidence="3" key="1">
    <citation type="journal article" date="2021" name="Proc. Natl. Acad. Sci. U.S.A.">
        <title>A Catalog of Tens of Thousands of Viruses from Human Metagenomes Reveals Hidden Associations with Chronic Diseases.</title>
        <authorList>
            <person name="Tisza M.J."/>
            <person name="Buck C.B."/>
        </authorList>
    </citation>
    <scope>NUCLEOTIDE SEQUENCE</scope>
    <source>
        <strain evidence="3">CtTBR23</strain>
    </source>
</reference>
<organism evidence="3">
    <name type="scientific">Siphoviridae sp. ctTBR23</name>
    <dbReference type="NCBI Taxonomy" id="2825515"/>
    <lineage>
        <taxon>Viruses</taxon>
        <taxon>Duplodnaviria</taxon>
        <taxon>Heunggongvirae</taxon>
        <taxon>Uroviricota</taxon>
        <taxon>Caudoviricetes</taxon>
    </lineage>
</organism>
<name>A0A8S5NZG5_9CAUD</name>
<dbReference type="SUPFAM" id="SSF47090">
    <property type="entry name" value="PGBD-like"/>
    <property type="match status" value="2"/>
</dbReference>
<dbReference type="Pfam" id="PF08291">
    <property type="entry name" value="Peptidase_M15_3"/>
    <property type="match status" value="1"/>
</dbReference>
<dbReference type="Gene3D" id="1.10.101.10">
    <property type="entry name" value="PGBD-like superfamily/PGBD"/>
    <property type="match status" value="2"/>
</dbReference>
<protein>
    <submittedName>
        <fullName evidence="3">Peptidase</fullName>
    </submittedName>
</protein>
<proteinExistence type="predicted"/>
<dbReference type="InterPro" id="IPR036365">
    <property type="entry name" value="PGBD-like_sf"/>
</dbReference>
<dbReference type="InterPro" id="IPR036366">
    <property type="entry name" value="PGBDSf"/>
</dbReference>
<dbReference type="Pfam" id="PF01471">
    <property type="entry name" value="PG_binding_1"/>
    <property type="match status" value="2"/>
</dbReference>
<dbReference type="InterPro" id="IPR009045">
    <property type="entry name" value="Zn_M74/Hedgehog-like"/>
</dbReference>
<dbReference type="Gene3D" id="3.30.1380.10">
    <property type="match status" value="1"/>
</dbReference>
<feature type="domain" description="Peptidoglycan binding-like" evidence="1">
    <location>
        <begin position="71"/>
        <end position="107"/>
    </location>
</feature>
<feature type="domain" description="Peptidoglycan binding-like" evidence="1">
    <location>
        <begin position="4"/>
        <end position="57"/>
    </location>
</feature>
<sequence>MLTVTQYQRNLKHYYAYYTGAIDGIKGAGTRNAIIRFQRDHGLAVDGIYGTNTNAKLVSCIASLQAKLGVTQDGIVGTNTINAIRAFQSRHGLVVDGIAGTATFKALNNNIGNGSSTHFKRAEFACECDGRYCNGYPGGDTSAKLLGILESLRSYYGKPITVTSGQRCPTYNRQIGGISDSAHIYGKAADIYIPGICDTAAGRRQVISKAYALGAAYAYGNTPGMGNAVHINV</sequence>
<dbReference type="EMBL" id="BK015299">
    <property type="protein sequence ID" value="DAE00106.1"/>
    <property type="molecule type" value="Genomic_DNA"/>
</dbReference>
<evidence type="ECO:0000259" key="2">
    <source>
        <dbReference type="Pfam" id="PF08291"/>
    </source>
</evidence>